<dbReference type="InterPro" id="IPR015422">
    <property type="entry name" value="PyrdxlP-dep_Trfase_small"/>
</dbReference>
<keyword evidence="9 11" id="KW-0368">Histidine biosynthesis</keyword>
<dbReference type="STRING" id="40754.THII_1832"/>
<evidence type="ECO:0000256" key="3">
    <source>
        <dbReference type="ARBA" id="ARBA00007970"/>
    </source>
</evidence>
<dbReference type="GO" id="GO:0004400">
    <property type="term" value="F:histidinol-phosphate transaminase activity"/>
    <property type="evidence" value="ECO:0007669"/>
    <property type="project" value="UniProtKB-UniRule"/>
</dbReference>
<evidence type="ECO:0000256" key="8">
    <source>
        <dbReference type="ARBA" id="ARBA00022898"/>
    </source>
</evidence>
<proteinExistence type="inferred from homology"/>
<dbReference type="UniPathway" id="UPA00031">
    <property type="reaction ID" value="UER00012"/>
</dbReference>
<dbReference type="AlphaFoldDB" id="A0A090AG64"/>
<sequence length="356" mass="40430">MSKSITNWIRPEIQQLSAYYVPDSSNVIKLDAMENPYGWDAVIIEEWLKILQTTALNRYPDSSARKLKSLLRTVMQVPERMEMVLGNGSDELIQMLILALNGPRRVLLVPEPSFIMYRHLAQVVGMKYVGVPLQENSFTLDMYAMLEAIETYQPALVFLAYPNNPTGNLFATEDIEAVIETTPGVVVIDEAYAPFSNRTFMSRLEQYPNLLMMRTVSKLGLAGLRLGLLVGSPNWLEQIEKVRQPYNINVLTQVSVAFALRHYTMFKEQIQRIKGDRDILLDQLSALKNIQVWSSQANFILFRVADAQAISKQLQEKGILIKCVHGRHPLLEDCLQVTIGTSKENQAFLQALKQLL</sequence>
<evidence type="ECO:0000313" key="14">
    <source>
        <dbReference type="Proteomes" id="UP000031623"/>
    </source>
</evidence>
<evidence type="ECO:0000256" key="1">
    <source>
        <dbReference type="ARBA" id="ARBA00001933"/>
    </source>
</evidence>
<dbReference type="EMBL" id="AP014633">
    <property type="protein sequence ID" value="BAP56129.1"/>
    <property type="molecule type" value="Genomic_DNA"/>
</dbReference>
<keyword evidence="8 11" id="KW-0663">Pyridoxal phosphate</keyword>
<dbReference type="KEGG" id="tig:THII_1832"/>
<comment type="cofactor">
    <cofactor evidence="1 11">
        <name>pyridoxal 5'-phosphate</name>
        <dbReference type="ChEBI" id="CHEBI:597326"/>
    </cofactor>
</comment>
<evidence type="ECO:0000256" key="7">
    <source>
        <dbReference type="ARBA" id="ARBA00022679"/>
    </source>
</evidence>
<reference evidence="13 14" key="1">
    <citation type="journal article" date="2014" name="ISME J.">
        <title>Ecophysiology of Thioploca ingrica as revealed by the complete genome sequence supplemented with proteomic evidence.</title>
        <authorList>
            <person name="Kojima H."/>
            <person name="Ogura Y."/>
            <person name="Yamamoto N."/>
            <person name="Togashi T."/>
            <person name="Mori H."/>
            <person name="Watanabe T."/>
            <person name="Nemoto F."/>
            <person name="Kurokawa K."/>
            <person name="Hayashi T."/>
            <person name="Fukui M."/>
        </authorList>
    </citation>
    <scope>NUCLEOTIDE SEQUENCE [LARGE SCALE GENOMIC DNA]</scope>
</reference>
<evidence type="ECO:0000256" key="11">
    <source>
        <dbReference type="HAMAP-Rule" id="MF_01023"/>
    </source>
</evidence>
<keyword evidence="6 11" id="KW-0028">Amino-acid biosynthesis</keyword>
<dbReference type="InterPro" id="IPR005861">
    <property type="entry name" value="HisP_aminotrans"/>
</dbReference>
<accession>A0A090AG64</accession>
<dbReference type="NCBIfam" id="TIGR01141">
    <property type="entry name" value="hisC"/>
    <property type="match status" value="1"/>
</dbReference>
<gene>
    <name evidence="11" type="primary">hisC</name>
    <name evidence="13" type="ORF">THII_1832</name>
</gene>
<keyword evidence="14" id="KW-1185">Reference proteome</keyword>
<dbReference type="EC" id="2.6.1.9" evidence="11"/>
<comment type="catalytic activity">
    <reaction evidence="10 11">
        <text>L-histidinol phosphate + 2-oxoglutarate = 3-(imidazol-4-yl)-2-oxopropyl phosphate + L-glutamate</text>
        <dbReference type="Rhea" id="RHEA:23744"/>
        <dbReference type="ChEBI" id="CHEBI:16810"/>
        <dbReference type="ChEBI" id="CHEBI:29985"/>
        <dbReference type="ChEBI" id="CHEBI:57766"/>
        <dbReference type="ChEBI" id="CHEBI:57980"/>
        <dbReference type="EC" id="2.6.1.9"/>
    </reaction>
</comment>
<comment type="pathway">
    <text evidence="2 11">Amino-acid biosynthesis; L-histidine biosynthesis; L-histidine from 5-phospho-alpha-D-ribose 1-diphosphate: step 7/9.</text>
</comment>
<dbReference type="Gene3D" id="3.90.1150.10">
    <property type="entry name" value="Aspartate Aminotransferase, domain 1"/>
    <property type="match status" value="1"/>
</dbReference>
<dbReference type="InterPro" id="IPR004839">
    <property type="entry name" value="Aminotransferase_I/II_large"/>
</dbReference>
<keyword evidence="5 11" id="KW-0032">Aminotransferase</keyword>
<evidence type="ECO:0000256" key="4">
    <source>
        <dbReference type="ARBA" id="ARBA00011738"/>
    </source>
</evidence>
<dbReference type="HOGENOM" id="CLU_017584_3_1_6"/>
<dbReference type="InterPro" id="IPR015424">
    <property type="entry name" value="PyrdxlP-dep_Trfase"/>
</dbReference>
<dbReference type="GO" id="GO:0030170">
    <property type="term" value="F:pyridoxal phosphate binding"/>
    <property type="evidence" value="ECO:0007669"/>
    <property type="project" value="InterPro"/>
</dbReference>
<dbReference type="HAMAP" id="MF_01023">
    <property type="entry name" value="HisC_aminotrans_2"/>
    <property type="match status" value="1"/>
</dbReference>
<evidence type="ECO:0000256" key="2">
    <source>
        <dbReference type="ARBA" id="ARBA00005011"/>
    </source>
</evidence>
<dbReference type="SUPFAM" id="SSF53383">
    <property type="entry name" value="PLP-dependent transferases"/>
    <property type="match status" value="1"/>
</dbReference>
<feature type="domain" description="Aminotransferase class I/classII large" evidence="12">
    <location>
        <begin position="26"/>
        <end position="352"/>
    </location>
</feature>
<evidence type="ECO:0000256" key="6">
    <source>
        <dbReference type="ARBA" id="ARBA00022605"/>
    </source>
</evidence>
<dbReference type="Proteomes" id="UP000031623">
    <property type="component" value="Chromosome"/>
</dbReference>
<dbReference type="GO" id="GO:0000105">
    <property type="term" value="P:L-histidine biosynthetic process"/>
    <property type="evidence" value="ECO:0007669"/>
    <property type="project" value="UniProtKB-UniRule"/>
</dbReference>
<comment type="similarity">
    <text evidence="3 11">Belongs to the class-II pyridoxal-phosphate-dependent aminotransferase family. Histidinol-phosphate aminotransferase subfamily.</text>
</comment>
<feature type="modified residue" description="N6-(pyridoxal phosphate)lysine" evidence="11">
    <location>
        <position position="218"/>
    </location>
</feature>
<dbReference type="OrthoDB" id="9809616at2"/>
<evidence type="ECO:0000313" key="13">
    <source>
        <dbReference type="EMBL" id="BAP56129.1"/>
    </source>
</evidence>
<dbReference type="PANTHER" id="PTHR42885:SF2">
    <property type="entry name" value="HISTIDINOL-PHOSPHATE AMINOTRANSFERASE"/>
    <property type="match status" value="1"/>
</dbReference>
<name>A0A090AG64_9GAMM</name>
<dbReference type="InterPro" id="IPR015421">
    <property type="entry name" value="PyrdxlP-dep_Trfase_major"/>
</dbReference>
<comment type="subunit">
    <text evidence="4 11">Homodimer.</text>
</comment>
<evidence type="ECO:0000256" key="9">
    <source>
        <dbReference type="ARBA" id="ARBA00023102"/>
    </source>
</evidence>
<dbReference type="PANTHER" id="PTHR42885">
    <property type="entry name" value="HISTIDINOL-PHOSPHATE AMINOTRANSFERASE-RELATED"/>
    <property type="match status" value="1"/>
</dbReference>
<keyword evidence="7 11" id="KW-0808">Transferase</keyword>
<evidence type="ECO:0000256" key="5">
    <source>
        <dbReference type="ARBA" id="ARBA00022576"/>
    </source>
</evidence>
<evidence type="ECO:0000259" key="12">
    <source>
        <dbReference type="Pfam" id="PF00155"/>
    </source>
</evidence>
<protein>
    <recommendedName>
        <fullName evidence="11">Histidinol-phosphate aminotransferase</fullName>
        <ecNumber evidence="11">2.6.1.9</ecNumber>
    </recommendedName>
    <alternativeName>
        <fullName evidence="11">Imidazole acetol-phosphate transaminase</fullName>
    </alternativeName>
</protein>
<dbReference type="CDD" id="cd00609">
    <property type="entry name" value="AAT_like"/>
    <property type="match status" value="1"/>
</dbReference>
<dbReference type="Pfam" id="PF00155">
    <property type="entry name" value="Aminotran_1_2"/>
    <property type="match status" value="1"/>
</dbReference>
<evidence type="ECO:0000256" key="10">
    <source>
        <dbReference type="ARBA" id="ARBA00047481"/>
    </source>
</evidence>
<organism evidence="13 14">
    <name type="scientific">Thioploca ingrica</name>
    <dbReference type="NCBI Taxonomy" id="40754"/>
    <lineage>
        <taxon>Bacteria</taxon>
        <taxon>Pseudomonadati</taxon>
        <taxon>Pseudomonadota</taxon>
        <taxon>Gammaproteobacteria</taxon>
        <taxon>Thiotrichales</taxon>
        <taxon>Thiotrichaceae</taxon>
        <taxon>Thioploca</taxon>
    </lineage>
</organism>
<dbReference type="Gene3D" id="3.40.640.10">
    <property type="entry name" value="Type I PLP-dependent aspartate aminotransferase-like (Major domain)"/>
    <property type="match status" value="1"/>
</dbReference>